<keyword evidence="1" id="KW-0808">Transferase</keyword>
<dbReference type="Gene3D" id="3.40.50.300">
    <property type="entry name" value="P-loop containing nucleotide triphosphate hydrolases"/>
    <property type="match status" value="1"/>
</dbReference>
<accession>A0A174DLX0</accession>
<gene>
    <name evidence="1" type="ORF">ERS852406_01559</name>
</gene>
<protein>
    <submittedName>
        <fullName evidence="1">Cytidylate kinase</fullName>
    </submittedName>
</protein>
<evidence type="ECO:0000313" key="1">
    <source>
        <dbReference type="EMBL" id="CUO25036.1"/>
    </source>
</evidence>
<dbReference type="EMBL" id="CYYV01000007">
    <property type="protein sequence ID" value="CUO25036.1"/>
    <property type="molecule type" value="Genomic_DNA"/>
</dbReference>
<dbReference type="RefSeq" id="WP_055227510.1">
    <property type="nucleotide sequence ID" value="NZ_CAXSRP010000004.1"/>
</dbReference>
<dbReference type="AlphaFoldDB" id="A0A174DLX0"/>
<name>A0A174DLX0_9FIRM</name>
<dbReference type="GO" id="GO:0016301">
    <property type="term" value="F:kinase activity"/>
    <property type="evidence" value="ECO:0007669"/>
    <property type="project" value="UniProtKB-KW"/>
</dbReference>
<keyword evidence="1" id="KW-0418">Kinase</keyword>
<sequence length="161" mass="18637">MNLVITMSRRFGTGASIIAKELSERLHIPVYDKDDVEHGMRENAFESEADAICELAKQPCIIIGRCASEFLKNKSNVINIYVCADKEDRINRIMKLFSLTREAAEVMLEETDKQRAEYYYKNTGKTWGDVNNYHMILNTSDLGIENCADILMRYFEMKDYI</sequence>
<evidence type="ECO:0000313" key="2">
    <source>
        <dbReference type="Proteomes" id="UP000095706"/>
    </source>
</evidence>
<organism evidence="1 2">
    <name type="scientific">Fusicatenibacter saccharivorans</name>
    <dbReference type="NCBI Taxonomy" id="1150298"/>
    <lineage>
        <taxon>Bacteria</taxon>
        <taxon>Bacillati</taxon>
        <taxon>Bacillota</taxon>
        <taxon>Clostridia</taxon>
        <taxon>Lachnospirales</taxon>
        <taxon>Lachnospiraceae</taxon>
        <taxon>Fusicatenibacter</taxon>
    </lineage>
</organism>
<dbReference type="Pfam" id="PF13189">
    <property type="entry name" value="Cytidylate_kin2"/>
    <property type="match status" value="2"/>
</dbReference>
<dbReference type="Proteomes" id="UP000095706">
    <property type="component" value="Unassembled WGS sequence"/>
</dbReference>
<proteinExistence type="predicted"/>
<dbReference type="InterPro" id="IPR027417">
    <property type="entry name" value="P-loop_NTPase"/>
</dbReference>
<dbReference type="SUPFAM" id="SSF52540">
    <property type="entry name" value="P-loop containing nucleoside triphosphate hydrolases"/>
    <property type="match status" value="1"/>
</dbReference>
<reference evidence="1 2" key="1">
    <citation type="submission" date="2015-09" db="EMBL/GenBank/DDBJ databases">
        <authorList>
            <consortium name="Pathogen Informatics"/>
        </authorList>
    </citation>
    <scope>NUCLEOTIDE SEQUENCE [LARGE SCALE GENOMIC DNA]</scope>
    <source>
        <strain evidence="1 2">2789STDY5608849</strain>
    </source>
</reference>